<dbReference type="InterPro" id="IPR009057">
    <property type="entry name" value="Homeodomain-like_sf"/>
</dbReference>
<keyword evidence="3" id="KW-0804">Transcription</keyword>
<gene>
    <name evidence="5" type="ORF">FA047_02515</name>
</gene>
<evidence type="ECO:0000313" key="5">
    <source>
        <dbReference type="EMBL" id="TKC08988.1"/>
    </source>
</evidence>
<dbReference type="AlphaFoldDB" id="A0A4U1CTC4"/>
<dbReference type="PANTHER" id="PTHR43280">
    <property type="entry name" value="ARAC-FAMILY TRANSCRIPTIONAL REGULATOR"/>
    <property type="match status" value="1"/>
</dbReference>
<evidence type="ECO:0000313" key="6">
    <source>
        <dbReference type="Proteomes" id="UP000307244"/>
    </source>
</evidence>
<evidence type="ECO:0000259" key="4">
    <source>
        <dbReference type="PROSITE" id="PS01124"/>
    </source>
</evidence>
<dbReference type="RefSeq" id="WP_136834406.1">
    <property type="nucleotide sequence ID" value="NZ_SWBQ01000001.1"/>
</dbReference>
<sequence length="108" mass="12537">MKMVKDFLELLEGSFKVERHPRAYAGWLGISIKKLNKHTGFYLDKTVHGVIEYRVHDEVLLLLRTTDLKVIEIADVLGLSDPSWLARCFKKYEGCSPKDYRKRVRGKA</sequence>
<organism evidence="5 6">
    <name type="scientific">Pedobacter frigoris</name>
    <dbReference type="NCBI Taxonomy" id="2571272"/>
    <lineage>
        <taxon>Bacteria</taxon>
        <taxon>Pseudomonadati</taxon>
        <taxon>Bacteroidota</taxon>
        <taxon>Sphingobacteriia</taxon>
        <taxon>Sphingobacteriales</taxon>
        <taxon>Sphingobacteriaceae</taxon>
        <taxon>Pedobacter</taxon>
    </lineage>
</organism>
<dbReference type="InterPro" id="IPR018060">
    <property type="entry name" value="HTH_AraC"/>
</dbReference>
<reference evidence="5 6" key="1">
    <citation type="submission" date="2019-04" db="EMBL/GenBank/DDBJ databases">
        <title>Pedobacter sp. RP-3-15 sp. nov., isolated from Arctic soil.</title>
        <authorList>
            <person name="Dahal R.H."/>
            <person name="Kim D.-U."/>
        </authorList>
    </citation>
    <scope>NUCLEOTIDE SEQUENCE [LARGE SCALE GENOMIC DNA]</scope>
    <source>
        <strain evidence="5 6">RP-3-15</strain>
    </source>
</reference>
<dbReference type="SMART" id="SM00342">
    <property type="entry name" value="HTH_ARAC"/>
    <property type="match status" value="1"/>
</dbReference>
<dbReference type="SUPFAM" id="SSF46689">
    <property type="entry name" value="Homeodomain-like"/>
    <property type="match status" value="1"/>
</dbReference>
<dbReference type="Proteomes" id="UP000307244">
    <property type="component" value="Unassembled WGS sequence"/>
</dbReference>
<keyword evidence="2" id="KW-0238">DNA-binding</keyword>
<protein>
    <submittedName>
        <fullName evidence="5">AraC family transcriptional regulator</fullName>
    </submittedName>
</protein>
<evidence type="ECO:0000256" key="1">
    <source>
        <dbReference type="ARBA" id="ARBA00023015"/>
    </source>
</evidence>
<comment type="caution">
    <text evidence="5">The sequence shown here is derived from an EMBL/GenBank/DDBJ whole genome shotgun (WGS) entry which is preliminary data.</text>
</comment>
<feature type="domain" description="HTH araC/xylS-type" evidence="4">
    <location>
        <begin position="5"/>
        <end position="103"/>
    </location>
</feature>
<dbReference type="OrthoDB" id="1007667at2"/>
<name>A0A4U1CTC4_9SPHI</name>
<dbReference type="Gene3D" id="1.10.10.60">
    <property type="entry name" value="Homeodomain-like"/>
    <property type="match status" value="1"/>
</dbReference>
<dbReference type="PANTHER" id="PTHR43280:SF32">
    <property type="entry name" value="TRANSCRIPTIONAL REGULATORY PROTEIN"/>
    <property type="match status" value="1"/>
</dbReference>
<dbReference type="GO" id="GO:0003700">
    <property type="term" value="F:DNA-binding transcription factor activity"/>
    <property type="evidence" value="ECO:0007669"/>
    <property type="project" value="InterPro"/>
</dbReference>
<proteinExistence type="predicted"/>
<accession>A0A4U1CTC4</accession>
<keyword evidence="1" id="KW-0805">Transcription regulation</keyword>
<evidence type="ECO:0000256" key="3">
    <source>
        <dbReference type="ARBA" id="ARBA00023163"/>
    </source>
</evidence>
<dbReference type="PROSITE" id="PS01124">
    <property type="entry name" value="HTH_ARAC_FAMILY_2"/>
    <property type="match status" value="1"/>
</dbReference>
<dbReference type="Pfam" id="PF12833">
    <property type="entry name" value="HTH_18"/>
    <property type="match status" value="1"/>
</dbReference>
<keyword evidence="6" id="KW-1185">Reference proteome</keyword>
<dbReference type="GO" id="GO:0043565">
    <property type="term" value="F:sequence-specific DNA binding"/>
    <property type="evidence" value="ECO:0007669"/>
    <property type="project" value="InterPro"/>
</dbReference>
<evidence type="ECO:0000256" key="2">
    <source>
        <dbReference type="ARBA" id="ARBA00023125"/>
    </source>
</evidence>
<dbReference type="EMBL" id="SWBQ01000001">
    <property type="protein sequence ID" value="TKC08988.1"/>
    <property type="molecule type" value="Genomic_DNA"/>
</dbReference>